<dbReference type="Proteomes" id="UP001295462">
    <property type="component" value="Unassembled WGS sequence"/>
</dbReference>
<name>A0AAU9QHP7_9VIBR</name>
<evidence type="ECO:0000313" key="1">
    <source>
        <dbReference type="EMBL" id="CAH1580838.1"/>
    </source>
</evidence>
<dbReference type="EMBL" id="CAKMUD010000068">
    <property type="protein sequence ID" value="CAH1580838.1"/>
    <property type="molecule type" value="Genomic_DNA"/>
</dbReference>
<protein>
    <submittedName>
        <fullName evidence="1">Uncharacterized protein</fullName>
    </submittedName>
</protein>
<organism evidence="1 2">
    <name type="scientific">Vibrio jasicida</name>
    <dbReference type="NCBI Taxonomy" id="766224"/>
    <lineage>
        <taxon>Bacteria</taxon>
        <taxon>Pseudomonadati</taxon>
        <taxon>Pseudomonadota</taxon>
        <taxon>Gammaproteobacteria</taxon>
        <taxon>Vibrionales</taxon>
        <taxon>Vibrionaceae</taxon>
        <taxon>Vibrio</taxon>
    </lineage>
</organism>
<proteinExistence type="predicted"/>
<sequence length="48" mass="5402">MVEGEMKISLSSNVFIGQRKKLDDTASLFVSSPPKEMITTVRNPSIRY</sequence>
<gene>
    <name evidence="1" type="ORF">THF1A12_160133</name>
</gene>
<comment type="caution">
    <text evidence="1">The sequence shown here is derived from an EMBL/GenBank/DDBJ whole genome shotgun (WGS) entry which is preliminary data.</text>
</comment>
<dbReference type="AlphaFoldDB" id="A0AAU9QHP7"/>
<reference evidence="1" key="1">
    <citation type="submission" date="2022-01" db="EMBL/GenBank/DDBJ databases">
        <authorList>
            <person name="Lagorce A."/>
        </authorList>
    </citation>
    <scope>NUCLEOTIDE SEQUENCE</scope>
    <source>
        <strain evidence="1">Th15_F1_A12</strain>
    </source>
</reference>
<accession>A0AAU9QHP7</accession>
<evidence type="ECO:0000313" key="2">
    <source>
        <dbReference type="Proteomes" id="UP001295462"/>
    </source>
</evidence>